<dbReference type="Proteomes" id="UP001188597">
    <property type="component" value="Unassembled WGS sequence"/>
</dbReference>
<protein>
    <recommendedName>
        <fullName evidence="5">Ubiquitin-like protein 5</fullName>
    </recommendedName>
</protein>
<evidence type="ECO:0000256" key="1">
    <source>
        <dbReference type="ARBA" id="ARBA00022786"/>
    </source>
</evidence>
<evidence type="ECO:0000313" key="2">
    <source>
        <dbReference type="EMBL" id="KAK2996806.1"/>
    </source>
</evidence>
<dbReference type="SUPFAM" id="SSF54236">
    <property type="entry name" value="Ubiquitin-like"/>
    <property type="match status" value="1"/>
</dbReference>
<name>A0AA88SCC1_9ASTE</name>
<sequence>MIEMVLNNRLGKKVKVKCNKDDTIGDLKKLVVTQNRADKIFIQKWYNNYKDHITFKDHEIHDGMGLKLYYN</sequence>
<dbReference type="AlphaFoldDB" id="A0AA88SCC1"/>
<evidence type="ECO:0008006" key="5">
    <source>
        <dbReference type="Google" id="ProtNLM"/>
    </source>
</evidence>
<dbReference type="InterPro" id="IPR039732">
    <property type="entry name" value="Hub1/Ubl5"/>
</dbReference>
<accession>A0AA88SCC1</accession>
<keyword evidence="1" id="KW-0833">Ubl conjugation pathway</keyword>
<dbReference type="EMBL" id="JAVXUP010000834">
    <property type="protein sequence ID" value="KAK3020079.1"/>
    <property type="molecule type" value="Genomic_DNA"/>
</dbReference>
<dbReference type="Gene3D" id="3.10.20.90">
    <property type="entry name" value="Phosphatidylinositol 3-kinase Catalytic Subunit, Chain A, domain 1"/>
    <property type="match status" value="1"/>
</dbReference>
<proteinExistence type="predicted"/>
<reference evidence="2" key="1">
    <citation type="submission" date="2022-12" db="EMBL/GenBank/DDBJ databases">
        <title>Draft genome assemblies for two species of Escallonia (Escalloniales).</title>
        <authorList>
            <person name="Chanderbali A."/>
            <person name="Dervinis C."/>
            <person name="Anghel I."/>
            <person name="Soltis D."/>
            <person name="Soltis P."/>
            <person name="Zapata F."/>
        </authorList>
    </citation>
    <scope>NUCLEOTIDE SEQUENCE</scope>
    <source>
        <strain evidence="2">UCBG64.0493</strain>
        <tissue evidence="2">Leaf</tissue>
    </source>
</reference>
<gene>
    <name evidence="3" type="ORF">RJ639_003703</name>
    <name evidence="2" type="ORF">RJ639_026416</name>
</gene>
<dbReference type="PANTHER" id="PTHR13042">
    <property type="entry name" value="UBIQUITIN-LIKE PROTEIN 5"/>
    <property type="match status" value="1"/>
</dbReference>
<keyword evidence="4" id="KW-1185">Reference proteome</keyword>
<dbReference type="InterPro" id="IPR029071">
    <property type="entry name" value="Ubiquitin-like_domsf"/>
</dbReference>
<evidence type="ECO:0000313" key="4">
    <source>
        <dbReference type="Proteomes" id="UP001188597"/>
    </source>
</evidence>
<organism evidence="2 4">
    <name type="scientific">Escallonia herrerae</name>
    <dbReference type="NCBI Taxonomy" id="1293975"/>
    <lineage>
        <taxon>Eukaryota</taxon>
        <taxon>Viridiplantae</taxon>
        <taxon>Streptophyta</taxon>
        <taxon>Embryophyta</taxon>
        <taxon>Tracheophyta</taxon>
        <taxon>Spermatophyta</taxon>
        <taxon>Magnoliopsida</taxon>
        <taxon>eudicotyledons</taxon>
        <taxon>Gunneridae</taxon>
        <taxon>Pentapetalae</taxon>
        <taxon>asterids</taxon>
        <taxon>campanulids</taxon>
        <taxon>Escalloniales</taxon>
        <taxon>Escalloniaceae</taxon>
        <taxon>Escallonia</taxon>
    </lineage>
</organism>
<dbReference type="EMBL" id="JAVXUP010004687">
    <property type="protein sequence ID" value="KAK2996806.1"/>
    <property type="molecule type" value="Genomic_DNA"/>
</dbReference>
<evidence type="ECO:0000313" key="3">
    <source>
        <dbReference type="EMBL" id="KAK3020079.1"/>
    </source>
</evidence>
<comment type="caution">
    <text evidence="2">The sequence shown here is derived from an EMBL/GenBank/DDBJ whole genome shotgun (WGS) entry which is preliminary data.</text>
</comment>